<dbReference type="SUPFAM" id="SSF53474">
    <property type="entry name" value="alpha/beta-Hydrolases"/>
    <property type="match status" value="1"/>
</dbReference>
<dbReference type="GO" id="GO:0016787">
    <property type="term" value="F:hydrolase activity"/>
    <property type="evidence" value="ECO:0007669"/>
    <property type="project" value="UniProtKB-KW"/>
</dbReference>
<sequence length="406" mass="43894">MPHPAHHGDDPPPQAVVGGPHRGGRGLGDGHAEQGALLQDLVHVHDDQPAGRLQQVRQQVRLARARSPREQAQRPPPGHEPIFHAGDPSEPATSPDPRLDLDPASGLHHRLVSTSQQPPLGRFHQVDGRRLLLHRSGAGGPAVVFLPGASAFGLDYLNIHERVSAFTTSVLYDRAGTGWSDPAELPRTAAEVATELRDLLRAADVPGPYVLVAHSLGGAYARRFLQLFPGEVAGVVYLDAFNEDWDVHMADERLRLKPQPVPGGLTLRLVTLLAGGQYRKMLAGWPREVRDALLARHLTVGSQRAGAQERGDLPELATEIKAAGPVPGRPLLAFTALGVDPAMRLMMPRKTLAAMGDGKLRLGEALAASVPEGEHRVLEKARHSTICTDEPDAVLRGVRDLWQRVR</sequence>
<accession>A0A7Y6IQ67</accession>
<feature type="region of interest" description="Disordered" evidence="1">
    <location>
        <begin position="1"/>
        <end position="40"/>
    </location>
</feature>
<dbReference type="Gene3D" id="3.40.50.1820">
    <property type="entry name" value="alpha/beta hydrolase"/>
    <property type="match status" value="1"/>
</dbReference>
<keyword evidence="4" id="KW-1185">Reference proteome</keyword>
<name>A0A7Y6IQ67_9ACTN</name>
<gene>
    <name evidence="3" type="ORF">HT134_19515</name>
</gene>
<feature type="compositionally biased region" description="Basic and acidic residues" evidence="1">
    <location>
        <begin position="1"/>
        <end position="10"/>
    </location>
</feature>
<feature type="domain" description="AB hydrolase-1" evidence="2">
    <location>
        <begin position="143"/>
        <end position="394"/>
    </location>
</feature>
<dbReference type="Proteomes" id="UP000546126">
    <property type="component" value="Unassembled WGS sequence"/>
</dbReference>
<dbReference type="InterPro" id="IPR000073">
    <property type="entry name" value="AB_hydrolase_1"/>
</dbReference>
<dbReference type="EMBL" id="JABWGO010000004">
    <property type="protein sequence ID" value="NUW42312.1"/>
    <property type="molecule type" value="Genomic_DNA"/>
</dbReference>
<evidence type="ECO:0000256" key="1">
    <source>
        <dbReference type="SAM" id="MobiDB-lite"/>
    </source>
</evidence>
<organism evidence="3 4">
    <name type="scientific">Nonomuraea rhodomycinica</name>
    <dbReference type="NCBI Taxonomy" id="1712872"/>
    <lineage>
        <taxon>Bacteria</taxon>
        <taxon>Bacillati</taxon>
        <taxon>Actinomycetota</taxon>
        <taxon>Actinomycetes</taxon>
        <taxon>Streptosporangiales</taxon>
        <taxon>Streptosporangiaceae</taxon>
        <taxon>Nonomuraea</taxon>
    </lineage>
</organism>
<keyword evidence="3" id="KW-0378">Hydrolase</keyword>
<evidence type="ECO:0000313" key="3">
    <source>
        <dbReference type="EMBL" id="NUW42312.1"/>
    </source>
</evidence>
<protein>
    <submittedName>
        <fullName evidence="3">Alpha/beta hydrolase</fullName>
    </submittedName>
</protein>
<dbReference type="Pfam" id="PF12697">
    <property type="entry name" value="Abhydrolase_6"/>
    <property type="match status" value="1"/>
</dbReference>
<dbReference type="AlphaFoldDB" id="A0A7Y6IQ67"/>
<comment type="caution">
    <text evidence="3">The sequence shown here is derived from an EMBL/GenBank/DDBJ whole genome shotgun (WGS) entry which is preliminary data.</text>
</comment>
<feature type="region of interest" description="Disordered" evidence="1">
    <location>
        <begin position="58"/>
        <end position="101"/>
    </location>
</feature>
<dbReference type="InterPro" id="IPR029058">
    <property type="entry name" value="AB_hydrolase_fold"/>
</dbReference>
<evidence type="ECO:0000259" key="2">
    <source>
        <dbReference type="Pfam" id="PF12697"/>
    </source>
</evidence>
<dbReference type="InterPro" id="IPR050266">
    <property type="entry name" value="AB_hydrolase_sf"/>
</dbReference>
<reference evidence="3 4" key="1">
    <citation type="submission" date="2020-06" db="EMBL/GenBank/DDBJ databases">
        <authorList>
            <person name="Chanama M."/>
        </authorList>
    </citation>
    <scope>NUCLEOTIDE SEQUENCE [LARGE SCALE GENOMIC DNA]</scope>
    <source>
        <strain evidence="3 4">TBRC6557</strain>
    </source>
</reference>
<dbReference type="PANTHER" id="PTHR43798:SF33">
    <property type="entry name" value="HYDROLASE, PUTATIVE (AFU_ORTHOLOGUE AFUA_2G14860)-RELATED"/>
    <property type="match status" value="1"/>
</dbReference>
<dbReference type="PANTHER" id="PTHR43798">
    <property type="entry name" value="MONOACYLGLYCEROL LIPASE"/>
    <property type="match status" value="1"/>
</dbReference>
<proteinExistence type="predicted"/>
<dbReference type="GO" id="GO:0016020">
    <property type="term" value="C:membrane"/>
    <property type="evidence" value="ECO:0007669"/>
    <property type="project" value="TreeGrafter"/>
</dbReference>
<evidence type="ECO:0000313" key="4">
    <source>
        <dbReference type="Proteomes" id="UP000546126"/>
    </source>
</evidence>